<comment type="caution">
    <text evidence="2">The sequence shown here is derived from an EMBL/GenBank/DDBJ whole genome shotgun (WGS) entry which is preliminary data.</text>
</comment>
<dbReference type="Proteomes" id="UP001221757">
    <property type="component" value="Unassembled WGS sequence"/>
</dbReference>
<protein>
    <recommendedName>
        <fullName evidence="4">Secreted protein</fullName>
    </recommendedName>
</protein>
<gene>
    <name evidence="2" type="ORF">B0H17DRAFT_1127254</name>
</gene>
<accession>A0AAD7GQM9</accession>
<evidence type="ECO:0008006" key="4">
    <source>
        <dbReference type="Google" id="ProtNLM"/>
    </source>
</evidence>
<dbReference type="AlphaFoldDB" id="A0AAD7GQM9"/>
<keyword evidence="1" id="KW-0732">Signal</keyword>
<evidence type="ECO:0000313" key="3">
    <source>
        <dbReference type="Proteomes" id="UP001221757"/>
    </source>
</evidence>
<organism evidence="2 3">
    <name type="scientific">Mycena rosella</name>
    <name type="common">Pink bonnet</name>
    <name type="synonym">Agaricus rosellus</name>
    <dbReference type="NCBI Taxonomy" id="1033263"/>
    <lineage>
        <taxon>Eukaryota</taxon>
        <taxon>Fungi</taxon>
        <taxon>Dikarya</taxon>
        <taxon>Basidiomycota</taxon>
        <taxon>Agaricomycotina</taxon>
        <taxon>Agaricomycetes</taxon>
        <taxon>Agaricomycetidae</taxon>
        <taxon>Agaricales</taxon>
        <taxon>Marasmiineae</taxon>
        <taxon>Mycenaceae</taxon>
        <taxon>Mycena</taxon>
    </lineage>
</organism>
<evidence type="ECO:0000313" key="2">
    <source>
        <dbReference type="EMBL" id="KAJ7703639.1"/>
    </source>
</evidence>
<evidence type="ECO:0000256" key="1">
    <source>
        <dbReference type="SAM" id="SignalP"/>
    </source>
</evidence>
<sequence>MGFESTPCQSVRSLCLVLLLAIAGANCDGTIDQPNKQVAFTQSAGATYSGVAAYNPVSTRIENETRQRTAGSHGNHAKSVKVTCENGDPLRRRVPVILRCHWTGIST</sequence>
<keyword evidence="3" id="KW-1185">Reference proteome</keyword>
<name>A0AAD7GQM9_MYCRO</name>
<proteinExistence type="predicted"/>
<dbReference type="EMBL" id="JARKIE010000012">
    <property type="protein sequence ID" value="KAJ7703639.1"/>
    <property type="molecule type" value="Genomic_DNA"/>
</dbReference>
<feature type="chain" id="PRO_5041988939" description="Secreted protein" evidence="1">
    <location>
        <begin position="28"/>
        <end position="107"/>
    </location>
</feature>
<reference evidence="2" key="1">
    <citation type="submission" date="2023-03" db="EMBL/GenBank/DDBJ databases">
        <title>Massive genome expansion in bonnet fungi (Mycena s.s.) driven by repeated elements and novel gene families across ecological guilds.</title>
        <authorList>
            <consortium name="Lawrence Berkeley National Laboratory"/>
            <person name="Harder C.B."/>
            <person name="Miyauchi S."/>
            <person name="Viragh M."/>
            <person name="Kuo A."/>
            <person name="Thoen E."/>
            <person name="Andreopoulos B."/>
            <person name="Lu D."/>
            <person name="Skrede I."/>
            <person name="Drula E."/>
            <person name="Henrissat B."/>
            <person name="Morin E."/>
            <person name="Kohler A."/>
            <person name="Barry K."/>
            <person name="LaButti K."/>
            <person name="Morin E."/>
            <person name="Salamov A."/>
            <person name="Lipzen A."/>
            <person name="Mereny Z."/>
            <person name="Hegedus B."/>
            <person name="Baldrian P."/>
            <person name="Stursova M."/>
            <person name="Weitz H."/>
            <person name="Taylor A."/>
            <person name="Grigoriev I.V."/>
            <person name="Nagy L.G."/>
            <person name="Martin F."/>
            <person name="Kauserud H."/>
        </authorList>
    </citation>
    <scope>NUCLEOTIDE SEQUENCE</scope>
    <source>
        <strain evidence="2">CBHHK067</strain>
    </source>
</reference>
<feature type="signal peptide" evidence="1">
    <location>
        <begin position="1"/>
        <end position="27"/>
    </location>
</feature>